<organism evidence="2 3">
    <name type="scientific">Kribbella italica</name>
    <dbReference type="NCBI Taxonomy" id="1540520"/>
    <lineage>
        <taxon>Bacteria</taxon>
        <taxon>Bacillati</taxon>
        <taxon>Actinomycetota</taxon>
        <taxon>Actinomycetes</taxon>
        <taxon>Propionibacteriales</taxon>
        <taxon>Kribbellaceae</taxon>
        <taxon>Kribbella</taxon>
    </lineage>
</organism>
<dbReference type="Pfam" id="PF12680">
    <property type="entry name" value="SnoaL_2"/>
    <property type="match status" value="1"/>
</dbReference>
<dbReference type="AlphaFoldDB" id="A0A7W9MYW5"/>
<dbReference type="GO" id="GO:0016853">
    <property type="term" value="F:isomerase activity"/>
    <property type="evidence" value="ECO:0007669"/>
    <property type="project" value="UniProtKB-KW"/>
</dbReference>
<keyword evidence="3" id="KW-1185">Reference proteome</keyword>
<sequence length="124" mass="13887">MSKNIPDLARAVLAAADAQDTDRLVAVCHDDVVFRFGSTEPVHGRTGIEAASRAYNQFVARVHHDVLDLWEPEQGVAVIVVEVDYLTQDGRELRLPCCNILRFRDDLVIDYRIYMDAGPVFNAS</sequence>
<dbReference type="EMBL" id="JACHMY010000001">
    <property type="protein sequence ID" value="MBB5841591.1"/>
    <property type="molecule type" value="Genomic_DNA"/>
</dbReference>
<dbReference type="InterPro" id="IPR037401">
    <property type="entry name" value="SnoaL-like"/>
</dbReference>
<protein>
    <submittedName>
        <fullName evidence="2">Ketosteroid isomerase-like protein</fullName>
    </submittedName>
</protein>
<keyword evidence="2" id="KW-0413">Isomerase</keyword>
<gene>
    <name evidence="2" type="ORF">HDA39_008325</name>
</gene>
<comment type="caution">
    <text evidence="2">The sequence shown here is derived from an EMBL/GenBank/DDBJ whole genome shotgun (WGS) entry which is preliminary data.</text>
</comment>
<dbReference type="InterPro" id="IPR032710">
    <property type="entry name" value="NTF2-like_dom_sf"/>
</dbReference>
<evidence type="ECO:0000313" key="3">
    <source>
        <dbReference type="Proteomes" id="UP000549971"/>
    </source>
</evidence>
<dbReference type="Proteomes" id="UP000549971">
    <property type="component" value="Unassembled WGS sequence"/>
</dbReference>
<evidence type="ECO:0000313" key="2">
    <source>
        <dbReference type="EMBL" id="MBB5841591.1"/>
    </source>
</evidence>
<dbReference type="RefSeq" id="WP_184805152.1">
    <property type="nucleotide sequence ID" value="NZ_JACHMY010000001.1"/>
</dbReference>
<dbReference type="Gene3D" id="3.10.450.50">
    <property type="match status" value="1"/>
</dbReference>
<reference evidence="2 3" key="1">
    <citation type="submission" date="2020-08" db="EMBL/GenBank/DDBJ databases">
        <title>Sequencing the genomes of 1000 actinobacteria strains.</title>
        <authorList>
            <person name="Klenk H.-P."/>
        </authorList>
    </citation>
    <scope>NUCLEOTIDE SEQUENCE [LARGE SCALE GENOMIC DNA]</scope>
    <source>
        <strain evidence="2 3">DSM 28967</strain>
    </source>
</reference>
<proteinExistence type="predicted"/>
<feature type="domain" description="SnoaL-like" evidence="1">
    <location>
        <begin position="10"/>
        <end position="110"/>
    </location>
</feature>
<dbReference type="SUPFAM" id="SSF54427">
    <property type="entry name" value="NTF2-like"/>
    <property type="match status" value="1"/>
</dbReference>
<accession>A0A7W9MYW5</accession>
<name>A0A7W9MYW5_9ACTN</name>
<evidence type="ECO:0000259" key="1">
    <source>
        <dbReference type="Pfam" id="PF12680"/>
    </source>
</evidence>